<evidence type="ECO:0000259" key="3">
    <source>
        <dbReference type="Pfam" id="PF22725"/>
    </source>
</evidence>
<dbReference type="InterPro" id="IPR055170">
    <property type="entry name" value="GFO_IDH_MocA-like_dom"/>
</dbReference>
<proteinExistence type="predicted"/>
<dbReference type="InterPro" id="IPR000683">
    <property type="entry name" value="Gfo/Idh/MocA-like_OxRdtase_N"/>
</dbReference>
<name>A0A4R3M900_9HYPH</name>
<sequence>MERRIGIILNGATGGLATGQHLRALVNIRKEGGLPLANGDLLMPDLILVGRNAERLAALAAKNGLARWSTDLDAALANPDDTLFFDAATTHLRFGVVRRAIAAGKHIYCEKPIAPTLEEALTLAREAKAAGIKNGTVQDKLFLPGFRKLAYLKDTGYFGQILEVRLEFSRWIFDGEHRPAQRPSWNYRKRDGGGLVLDMFPHWRYMIDRLAGEVRAVNCTTRRHFSRRWDEQGNPYESDAEDAVFAQMELEGGIFASVNSSWCSRIRRDDVVTIQIDGTNGSAVAGPQDCFTQPDGNTPNPVLPVENRQPVSFFDQWLAMPDNTPLVNSYRAGWNLFLRHVAEDGPFPSPLAAGAKGVQLAELSYLSNQERRWIDVPALTL</sequence>
<evidence type="ECO:0000256" key="1">
    <source>
        <dbReference type="ARBA" id="ARBA00023002"/>
    </source>
</evidence>
<dbReference type="GO" id="GO:0000166">
    <property type="term" value="F:nucleotide binding"/>
    <property type="evidence" value="ECO:0007669"/>
    <property type="project" value="InterPro"/>
</dbReference>
<protein>
    <submittedName>
        <fullName evidence="4">Putative dehydrogenase</fullName>
    </submittedName>
</protein>
<keyword evidence="1" id="KW-0560">Oxidoreductase</keyword>
<dbReference type="Gene3D" id="3.30.360.10">
    <property type="entry name" value="Dihydrodipicolinate Reductase, domain 2"/>
    <property type="match status" value="1"/>
</dbReference>
<feature type="domain" description="GFO/IDH/MocA-like oxidoreductase" evidence="3">
    <location>
        <begin position="146"/>
        <end position="283"/>
    </location>
</feature>
<dbReference type="Proteomes" id="UP000294664">
    <property type="component" value="Unassembled WGS sequence"/>
</dbReference>
<dbReference type="PANTHER" id="PTHR43818:SF11">
    <property type="entry name" value="BCDNA.GH03377"/>
    <property type="match status" value="1"/>
</dbReference>
<dbReference type="SUPFAM" id="SSF55347">
    <property type="entry name" value="Glyceraldehyde-3-phosphate dehydrogenase-like, C-terminal domain"/>
    <property type="match status" value="1"/>
</dbReference>
<feature type="domain" description="Gfo/Idh/MocA-like oxidoreductase N-terminal" evidence="2">
    <location>
        <begin position="48"/>
        <end position="131"/>
    </location>
</feature>
<dbReference type="PANTHER" id="PTHR43818">
    <property type="entry name" value="BCDNA.GH03377"/>
    <property type="match status" value="1"/>
</dbReference>
<organism evidence="4 5">
    <name type="scientific">Aquabacter spiritensis</name>
    <dbReference type="NCBI Taxonomy" id="933073"/>
    <lineage>
        <taxon>Bacteria</taxon>
        <taxon>Pseudomonadati</taxon>
        <taxon>Pseudomonadota</taxon>
        <taxon>Alphaproteobacteria</taxon>
        <taxon>Hyphomicrobiales</taxon>
        <taxon>Xanthobacteraceae</taxon>
        <taxon>Aquabacter</taxon>
    </lineage>
</organism>
<dbReference type="EMBL" id="SMAI01000001">
    <property type="protein sequence ID" value="TCT07845.1"/>
    <property type="molecule type" value="Genomic_DNA"/>
</dbReference>
<gene>
    <name evidence="4" type="ORF">EDC64_101364</name>
</gene>
<dbReference type="OrthoDB" id="9801953at2"/>
<dbReference type="AlphaFoldDB" id="A0A4R3M900"/>
<accession>A0A4R3M900</accession>
<evidence type="ECO:0000259" key="2">
    <source>
        <dbReference type="Pfam" id="PF01408"/>
    </source>
</evidence>
<dbReference type="Pfam" id="PF22725">
    <property type="entry name" value="GFO_IDH_MocA_C3"/>
    <property type="match status" value="1"/>
</dbReference>
<dbReference type="RefSeq" id="WP_132029186.1">
    <property type="nucleotide sequence ID" value="NZ_SMAI01000001.1"/>
</dbReference>
<dbReference type="InterPro" id="IPR050463">
    <property type="entry name" value="Gfo/Idh/MocA_oxidrdct_glycsds"/>
</dbReference>
<dbReference type="Pfam" id="PF01408">
    <property type="entry name" value="GFO_IDH_MocA"/>
    <property type="match status" value="1"/>
</dbReference>
<keyword evidence="5" id="KW-1185">Reference proteome</keyword>
<dbReference type="GO" id="GO:0016491">
    <property type="term" value="F:oxidoreductase activity"/>
    <property type="evidence" value="ECO:0007669"/>
    <property type="project" value="UniProtKB-KW"/>
</dbReference>
<comment type="caution">
    <text evidence="4">The sequence shown here is derived from an EMBL/GenBank/DDBJ whole genome shotgun (WGS) entry which is preliminary data.</text>
</comment>
<evidence type="ECO:0000313" key="4">
    <source>
        <dbReference type="EMBL" id="TCT07845.1"/>
    </source>
</evidence>
<reference evidence="4 5" key="1">
    <citation type="submission" date="2019-03" db="EMBL/GenBank/DDBJ databases">
        <title>Genomic Encyclopedia of Type Strains, Phase IV (KMG-IV): sequencing the most valuable type-strain genomes for metagenomic binning, comparative biology and taxonomic classification.</title>
        <authorList>
            <person name="Goeker M."/>
        </authorList>
    </citation>
    <scope>NUCLEOTIDE SEQUENCE [LARGE SCALE GENOMIC DNA]</scope>
    <source>
        <strain evidence="4 5">DSM 9035</strain>
    </source>
</reference>
<dbReference type="Gene3D" id="3.40.50.720">
    <property type="entry name" value="NAD(P)-binding Rossmann-like Domain"/>
    <property type="match status" value="1"/>
</dbReference>
<dbReference type="SUPFAM" id="SSF51735">
    <property type="entry name" value="NAD(P)-binding Rossmann-fold domains"/>
    <property type="match status" value="1"/>
</dbReference>
<evidence type="ECO:0000313" key="5">
    <source>
        <dbReference type="Proteomes" id="UP000294664"/>
    </source>
</evidence>
<dbReference type="InterPro" id="IPR036291">
    <property type="entry name" value="NAD(P)-bd_dom_sf"/>
</dbReference>